<dbReference type="EMBL" id="BMHA01000004">
    <property type="protein sequence ID" value="GGI05410.1"/>
    <property type="molecule type" value="Genomic_DNA"/>
</dbReference>
<comment type="caution">
    <text evidence="5">The sequence shown here is derived from an EMBL/GenBank/DDBJ whole genome shotgun (WGS) entry which is preliminary data.</text>
</comment>
<dbReference type="AlphaFoldDB" id="A0A8J3ERP5"/>
<dbReference type="PANTHER" id="PTHR45947">
    <property type="entry name" value="SULFOQUINOVOSYL TRANSFERASE SQD2"/>
    <property type="match status" value="1"/>
</dbReference>
<dbReference type="CDD" id="cd03801">
    <property type="entry name" value="GT4_PimA-like"/>
    <property type="match status" value="1"/>
</dbReference>
<dbReference type="RefSeq" id="WP_130649364.1">
    <property type="nucleotide sequence ID" value="NZ_BMHA01000004.1"/>
</dbReference>
<keyword evidence="1" id="KW-0328">Glycosyltransferase</keyword>
<organism evidence="5 6">
    <name type="scientific">Egicoccus halophilus</name>
    <dbReference type="NCBI Taxonomy" id="1670830"/>
    <lineage>
        <taxon>Bacteria</taxon>
        <taxon>Bacillati</taxon>
        <taxon>Actinomycetota</taxon>
        <taxon>Nitriliruptoria</taxon>
        <taxon>Egicoccales</taxon>
        <taxon>Egicoccaceae</taxon>
        <taxon>Egicoccus</taxon>
    </lineage>
</organism>
<dbReference type="SUPFAM" id="SSF53756">
    <property type="entry name" value="UDP-Glycosyltransferase/glycogen phosphorylase"/>
    <property type="match status" value="1"/>
</dbReference>
<evidence type="ECO:0000313" key="6">
    <source>
        <dbReference type="Proteomes" id="UP000650511"/>
    </source>
</evidence>
<reference evidence="5" key="2">
    <citation type="submission" date="2020-09" db="EMBL/GenBank/DDBJ databases">
        <authorList>
            <person name="Sun Q."/>
            <person name="Zhou Y."/>
        </authorList>
    </citation>
    <scope>NUCLEOTIDE SEQUENCE</scope>
    <source>
        <strain evidence="5">CGMCC 1.14988</strain>
    </source>
</reference>
<accession>A0A8J3ERP5</accession>
<evidence type="ECO:0000256" key="1">
    <source>
        <dbReference type="ARBA" id="ARBA00022676"/>
    </source>
</evidence>
<dbReference type="InterPro" id="IPR028098">
    <property type="entry name" value="Glyco_trans_4-like_N"/>
</dbReference>
<keyword evidence="2 5" id="KW-0808">Transferase</keyword>
<gene>
    <name evidence="5" type="ORF">GCM10011354_13960</name>
</gene>
<dbReference type="Gene3D" id="3.40.50.2000">
    <property type="entry name" value="Glycogen Phosphorylase B"/>
    <property type="match status" value="2"/>
</dbReference>
<dbReference type="GO" id="GO:1901137">
    <property type="term" value="P:carbohydrate derivative biosynthetic process"/>
    <property type="evidence" value="ECO:0007669"/>
    <property type="project" value="UniProtKB-ARBA"/>
</dbReference>
<dbReference type="InterPro" id="IPR050194">
    <property type="entry name" value="Glycosyltransferase_grp1"/>
</dbReference>
<dbReference type="GO" id="GO:0016757">
    <property type="term" value="F:glycosyltransferase activity"/>
    <property type="evidence" value="ECO:0007669"/>
    <property type="project" value="UniProtKB-KW"/>
</dbReference>
<name>A0A8J3ERP5_9ACTN</name>
<evidence type="ECO:0000259" key="4">
    <source>
        <dbReference type="Pfam" id="PF13439"/>
    </source>
</evidence>
<dbReference type="OrthoDB" id="9787111at2"/>
<keyword evidence="6" id="KW-1185">Reference proteome</keyword>
<reference evidence="5" key="1">
    <citation type="journal article" date="2014" name="Int. J. Syst. Evol. Microbiol.">
        <title>Complete genome sequence of Corynebacterium casei LMG S-19264T (=DSM 44701T), isolated from a smear-ripened cheese.</title>
        <authorList>
            <consortium name="US DOE Joint Genome Institute (JGI-PGF)"/>
            <person name="Walter F."/>
            <person name="Albersmeier A."/>
            <person name="Kalinowski J."/>
            <person name="Ruckert C."/>
        </authorList>
    </citation>
    <scope>NUCLEOTIDE SEQUENCE</scope>
    <source>
        <strain evidence="5">CGMCC 1.14988</strain>
    </source>
</reference>
<sequence>MRILQLHTRYRQAGGEDRVVEAEAELLRAAGHEVLLHEEANAEGAGAAIALGAAMWNPAAARRAAAVAEAFAPDVVHVHNTWFSMSPAVLPALRARGLPVVMTLHNYRLTCAAATLFRDGAPCEDCVGSHPWHGVRHRCYRDSAPSSAVAAGTIAFHARRGTWQHDVDRYLALSDFGRDRFVAAGLPADRLDVKPNSVADPGPRPRPPSSSDTVVFVGRLSPEKGLDVLLDAWRRAAPRLRLVVVGTGPMDDDLRSRRLDGVEFRGRLAGEAVEELLRSSRALVFPSTWYEGHPLVPLEAAAAGLPVLLSDLGAMTSLFAPGDEELRFPPGDAQALAERLRWLEDADVVDRAGRFVRARYEQRYTHEQAVATLEATYRQVRAPVG</sequence>
<dbReference type="Pfam" id="PF13439">
    <property type="entry name" value="Glyco_transf_4"/>
    <property type="match status" value="1"/>
</dbReference>
<protein>
    <submittedName>
        <fullName evidence="5">Glycosyl transferase</fullName>
    </submittedName>
</protein>
<evidence type="ECO:0000313" key="5">
    <source>
        <dbReference type="EMBL" id="GGI05410.1"/>
    </source>
</evidence>
<dbReference type="Pfam" id="PF13692">
    <property type="entry name" value="Glyco_trans_1_4"/>
    <property type="match status" value="1"/>
</dbReference>
<dbReference type="Proteomes" id="UP000650511">
    <property type="component" value="Unassembled WGS sequence"/>
</dbReference>
<evidence type="ECO:0000256" key="3">
    <source>
        <dbReference type="SAM" id="MobiDB-lite"/>
    </source>
</evidence>
<evidence type="ECO:0000256" key="2">
    <source>
        <dbReference type="ARBA" id="ARBA00022679"/>
    </source>
</evidence>
<feature type="region of interest" description="Disordered" evidence="3">
    <location>
        <begin position="192"/>
        <end position="212"/>
    </location>
</feature>
<feature type="domain" description="Glycosyltransferase subfamily 4-like N-terminal" evidence="4">
    <location>
        <begin position="14"/>
        <end position="198"/>
    </location>
</feature>
<proteinExistence type="predicted"/>
<dbReference type="PANTHER" id="PTHR45947:SF13">
    <property type="entry name" value="TRANSFERASE"/>
    <property type="match status" value="1"/>
</dbReference>